<organism evidence="2 3">
    <name type="scientific">Dendrobium thyrsiflorum</name>
    <name type="common">Pinecone-like raceme dendrobium</name>
    <name type="synonym">Orchid</name>
    <dbReference type="NCBI Taxonomy" id="117978"/>
    <lineage>
        <taxon>Eukaryota</taxon>
        <taxon>Viridiplantae</taxon>
        <taxon>Streptophyta</taxon>
        <taxon>Embryophyta</taxon>
        <taxon>Tracheophyta</taxon>
        <taxon>Spermatophyta</taxon>
        <taxon>Magnoliopsida</taxon>
        <taxon>Liliopsida</taxon>
        <taxon>Asparagales</taxon>
        <taxon>Orchidaceae</taxon>
        <taxon>Epidendroideae</taxon>
        <taxon>Malaxideae</taxon>
        <taxon>Dendrobiinae</taxon>
        <taxon>Dendrobium</taxon>
    </lineage>
</organism>
<proteinExistence type="predicted"/>
<dbReference type="EMBL" id="JANQDX010000018">
    <property type="protein sequence ID" value="KAL0906942.1"/>
    <property type="molecule type" value="Genomic_DNA"/>
</dbReference>
<dbReference type="Proteomes" id="UP001552299">
    <property type="component" value="Unassembled WGS sequence"/>
</dbReference>
<reference evidence="2 3" key="1">
    <citation type="journal article" date="2024" name="Plant Biotechnol. J.">
        <title>Dendrobium thyrsiflorum genome and its molecular insights into genes involved in important horticultural traits.</title>
        <authorList>
            <person name="Chen B."/>
            <person name="Wang J.Y."/>
            <person name="Zheng P.J."/>
            <person name="Li K.L."/>
            <person name="Liang Y.M."/>
            <person name="Chen X.F."/>
            <person name="Zhang C."/>
            <person name="Zhao X."/>
            <person name="He X."/>
            <person name="Zhang G.Q."/>
            <person name="Liu Z.J."/>
            <person name="Xu Q."/>
        </authorList>
    </citation>
    <scope>NUCLEOTIDE SEQUENCE [LARGE SCALE GENOMIC DNA]</scope>
    <source>
        <strain evidence="2">GZMU011</strain>
    </source>
</reference>
<gene>
    <name evidence="2" type="ORF">M5K25_025478</name>
</gene>
<comment type="caution">
    <text evidence="2">The sequence shown here is derived from an EMBL/GenBank/DDBJ whole genome shotgun (WGS) entry which is preliminary data.</text>
</comment>
<protein>
    <submittedName>
        <fullName evidence="2">Uncharacterized protein</fullName>
    </submittedName>
</protein>
<evidence type="ECO:0000256" key="1">
    <source>
        <dbReference type="SAM" id="MobiDB-lite"/>
    </source>
</evidence>
<dbReference type="AlphaFoldDB" id="A0ABD0U9I7"/>
<name>A0ABD0U9I7_DENTH</name>
<feature type="compositionally biased region" description="Basic and acidic residues" evidence="1">
    <location>
        <begin position="242"/>
        <end position="259"/>
    </location>
</feature>
<feature type="region of interest" description="Disordered" evidence="1">
    <location>
        <begin position="233"/>
        <end position="265"/>
    </location>
</feature>
<evidence type="ECO:0000313" key="2">
    <source>
        <dbReference type="EMBL" id="KAL0906942.1"/>
    </source>
</evidence>
<evidence type="ECO:0000313" key="3">
    <source>
        <dbReference type="Proteomes" id="UP001552299"/>
    </source>
</evidence>
<sequence length="265" mass="29847">MIHASLYGDDNAFAFPIPFPSFLPRRFMEFGALAASRGIGVAVSCEVRVRKKIRSRASPRLVIAASVTAQLRVNCYLLSVSSLLSFGKIFRRTCCEVMDERQWFTYSHRDLQGDRQGFGQFGLGRKIQKFFMAAKKVDALEEHFEGEMSQIKATVEDRISSIENKVFDLHVMIKKILENKIAASKAKEPVGKTTSSVYRRRDDEVETWRNKRKDTKGGTCMGCKAQGVLMERGVQPTVSIRSPRDAKEANAGNREREAKGSLLEN</sequence>
<accession>A0ABD0U9I7</accession>
<keyword evidence="3" id="KW-1185">Reference proteome</keyword>